<dbReference type="AlphaFoldDB" id="A0A2P2IHW4"/>
<protein>
    <submittedName>
        <fullName evidence="1">Uncharacterized protein</fullName>
    </submittedName>
</protein>
<reference evidence="1" key="1">
    <citation type="submission" date="2018-02" db="EMBL/GenBank/DDBJ databases">
        <title>Rhizophora mucronata_Transcriptome.</title>
        <authorList>
            <person name="Meera S.P."/>
            <person name="Sreeshan A."/>
            <person name="Augustine A."/>
        </authorList>
    </citation>
    <scope>NUCLEOTIDE SEQUENCE</scope>
    <source>
        <tissue evidence="1">Leaf</tissue>
    </source>
</reference>
<accession>A0A2P2IHW4</accession>
<proteinExistence type="predicted"/>
<sequence>MQVDKTYLNIRQWFVDDVCRPYCNQ</sequence>
<organism evidence="1">
    <name type="scientific">Rhizophora mucronata</name>
    <name type="common">Asiatic mangrove</name>
    <dbReference type="NCBI Taxonomy" id="61149"/>
    <lineage>
        <taxon>Eukaryota</taxon>
        <taxon>Viridiplantae</taxon>
        <taxon>Streptophyta</taxon>
        <taxon>Embryophyta</taxon>
        <taxon>Tracheophyta</taxon>
        <taxon>Spermatophyta</taxon>
        <taxon>Magnoliopsida</taxon>
        <taxon>eudicotyledons</taxon>
        <taxon>Gunneridae</taxon>
        <taxon>Pentapetalae</taxon>
        <taxon>rosids</taxon>
        <taxon>fabids</taxon>
        <taxon>Malpighiales</taxon>
        <taxon>Rhizophoraceae</taxon>
        <taxon>Rhizophora</taxon>
    </lineage>
</organism>
<dbReference type="EMBL" id="GGEC01000305">
    <property type="protein sequence ID" value="MBW80788.1"/>
    <property type="molecule type" value="Transcribed_RNA"/>
</dbReference>
<evidence type="ECO:0000313" key="1">
    <source>
        <dbReference type="EMBL" id="MBW80788.1"/>
    </source>
</evidence>
<name>A0A2P2IHW4_RHIMU</name>